<sequence length="137" mass="15245">MRQLTIGASPAKDLATITGSKIRPFHLSSDLEKQHNSSQLSLSARLLVFFLAPCLKPFPQRPGEWLINYFSVIRPSSGQITRPQSCASLQDLDWKRSTLNCTSLSAARVSATQTIPRSLPEPLWVCVRPGRFHDSVL</sequence>
<feature type="domain" description="Laminin IV type B" evidence="5">
    <location>
        <begin position="1"/>
        <end position="137"/>
    </location>
</feature>
<comment type="subcellular location">
    <subcellularLocation>
        <location evidence="1">Secreted</location>
        <location evidence="1">Extracellular space</location>
        <location evidence="1">Extracellular matrix</location>
        <location evidence="1">Basement membrane</location>
    </subcellularLocation>
</comment>
<reference evidence="6 7" key="1">
    <citation type="journal article" date="2019" name="Sci. Rep.">
        <title>Orb-weaving spider Araneus ventricosus genome elucidates the spidroin gene catalogue.</title>
        <authorList>
            <person name="Kono N."/>
            <person name="Nakamura H."/>
            <person name="Ohtoshi R."/>
            <person name="Moran D.A.P."/>
            <person name="Shinohara A."/>
            <person name="Yoshida Y."/>
            <person name="Fujiwara M."/>
            <person name="Mori M."/>
            <person name="Tomita M."/>
            <person name="Arakawa K."/>
        </authorList>
    </citation>
    <scope>NUCLEOTIDE SEQUENCE [LARGE SCALE GENOMIC DNA]</scope>
</reference>
<keyword evidence="3" id="KW-0272">Extracellular matrix</keyword>
<evidence type="ECO:0000313" key="6">
    <source>
        <dbReference type="EMBL" id="GBN24526.1"/>
    </source>
</evidence>
<proteinExistence type="predicted"/>
<organism evidence="6 7">
    <name type="scientific">Araneus ventricosus</name>
    <name type="common">Orbweaver spider</name>
    <name type="synonym">Epeira ventricosa</name>
    <dbReference type="NCBI Taxonomy" id="182803"/>
    <lineage>
        <taxon>Eukaryota</taxon>
        <taxon>Metazoa</taxon>
        <taxon>Ecdysozoa</taxon>
        <taxon>Arthropoda</taxon>
        <taxon>Chelicerata</taxon>
        <taxon>Arachnida</taxon>
        <taxon>Araneae</taxon>
        <taxon>Araneomorphae</taxon>
        <taxon>Entelegynae</taxon>
        <taxon>Araneoidea</taxon>
        <taxon>Araneidae</taxon>
        <taxon>Araneus</taxon>
    </lineage>
</organism>
<accession>A0A4Y2MFV2</accession>
<evidence type="ECO:0000259" key="5">
    <source>
        <dbReference type="PROSITE" id="PS51116"/>
    </source>
</evidence>
<name>A0A4Y2MFV2_ARAVE</name>
<evidence type="ECO:0000256" key="1">
    <source>
        <dbReference type="ARBA" id="ARBA00004302"/>
    </source>
</evidence>
<evidence type="ECO:0000313" key="7">
    <source>
        <dbReference type="Proteomes" id="UP000499080"/>
    </source>
</evidence>
<keyword evidence="2" id="KW-0964">Secreted</keyword>
<dbReference type="PROSITE" id="PS51116">
    <property type="entry name" value="LAMININ_IVB"/>
    <property type="match status" value="1"/>
</dbReference>
<protein>
    <recommendedName>
        <fullName evidence="5">Laminin IV type B domain-containing protein</fullName>
    </recommendedName>
</protein>
<dbReference type="AlphaFoldDB" id="A0A4Y2MFV2"/>
<evidence type="ECO:0000256" key="2">
    <source>
        <dbReference type="ARBA" id="ARBA00022525"/>
    </source>
</evidence>
<comment type="caution">
    <text evidence="6">The sequence shown here is derived from an EMBL/GenBank/DDBJ whole genome shotgun (WGS) entry which is preliminary data.</text>
</comment>
<keyword evidence="7" id="KW-1185">Reference proteome</keyword>
<evidence type="ECO:0000256" key="4">
    <source>
        <dbReference type="ARBA" id="ARBA00022869"/>
    </source>
</evidence>
<dbReference type="InterPro" id="IPR013015">
    <property type="entry name" value="Laminin_IV_B"/>
</dbReference>
<dbReference type="Proteomes" id="UP000499080">
    <property type="component" value="Unassembled WGS sequence"/>
</dbReference>
<keyword evidence="4" id="KW-0084">Basement membrane</keyword>
<gene>
    <name evidence="6" type="ORF">AVEN_34029_1</name>
</gene>
<evidence type="ECO:0000256" key="3">
    <source>
        <dbReference type="ARBA" id="ARBA00022530"/>
    </source>
</evidence>
<dbReference type="GO" id="GO:0005604">
    <property type="term" value="C:basement membrane"/>
    <property type="evidence" value="ECO:0007669"/>
    <property type="project" value="UniProtKB-SubCell"/>
</dbReference>
<dbReference type="EMBL" id="BGPR01122560">
    <property type="protein sequence ID" value="GBN24526.1"/>
    <property type="molecule type" value="Genomic_DNA"/>
</dbReference>